<sequence length="222" mass="25115">NKACAITQAVADEATKKIFFLGDRHAIFPTNKTQIDDYCKMIFSNAKTLTEYARCLKPFPKTLIALNVYTYKKLTKKRCADNLWKKSFIKLGTCVNQKNISETFHVCTDKSIAAFEYIVDNFPVKDHLLMTCCVTAFLQSCFHDQGDPCGKDTSDFAFQLLNEPIADGFELVCSTYTNIEACNAKYGDYMQKMIEYLKKPRKPTLSFLAAAMKAGFGDDFLV</sequence>
<accession>A0A443RZZ6</accession>
<reference evidence="1 2" key="1">
    <citation type="journal article" date="2018" name="Gigascience">
        <title>Genomes of trombidid mites reveal novel predicted allergens and laterally-transferred genes associated with secondary metabolism.</title>
        <authorList>
            <person name="Dong X."/>
            <person name="Chaisiri K."/>
            <person name="Xia D."/>
            <person name="Armstrong S.D."/>
            <person name="Fang Y."/>
            <person name="Donnelly M.J."/>
            <person name="Kadowaki T."/>
            <person name="McGarry J.W."/>
            <person name="Darby A.C."/>
            <person name="Makepeace B.L."/>
        </authorList>
    </citation>
    <scope>NUCLEOTIDE SEQUENCE [LARGE SCALE GENOMIC DNA]</scope>
    <source>
        <strain evidence="1">UoL-UT</strain>
    </source>
</reference>
<name>A0A443RZZ6_9ACAR</name>
<keyword evidence="2" id="KW-1185">Reference proteome</keyword>
<evidence type="ECO:0000313" key="1">
    <source>
        <dbReference type="EMBL" id="RWS20820.1"/>
    </source>
</evidence>
<organism evidence="1 2">
    <name type="scientific">Leptotrombidium deliense</name>
    <dbReference type="NCBI Taxonomy" id="299467"/>
    <lineage>
        <taxon>Eukaryota</taxon>
        <taxon>Metazoa</taxon>
        <taxon>Ecdysozoa</taxon>
        <taxon>Arthropoda</taxon>
        <taxon>Chelicerata</taxon>
        <taxon>Arachnida</taxon>
        <taxon>Acari</taxon>
        <taxon>Acariformes</taxon>
        <taxon>Trombidiformes</taxon>
        <taxon>Prostigmata</taxon>
        <taxon>Anystina</taxon>
        <taxon>Parasitengona</taxon>
        <taxon>Trombiculoidea</taxon>
        <taxon>Trombiculidae</taxon>
        <taxon>Leptotrombidium</taxon>
    </lineage>
</organism>
<feature type="non-terminal residue" evidence="1">
    <location>
        <position position="1"/>
    </location>
</feature>
<gene>
    <name evidence="1" type="ORF">B4U80_03209</name>
</gene>
<dbReference type="VEuPathDB" id="VectorBase:LDEU011220"/>
<dbReference type="PANTHER" id="PTHR33964:SF1">
    <property type="entry name" value="RE45066P"/>
    <property type="match status" value="1"/>
</dbReference>
<dbReference type="EMBL" id="NCKV01015304">
    <property type="protein sequence ID" value="RWS20820.1"/>
    <property type="molecule type" value="Genomic_DNA"/>
</dbReference>
<protein>
    <submittedName>
        <fullName evidence="1">Uncharacterized protein</fullName>
    </submittedName>
</protein>
<dbReference type="AlphaFoldDB" id="A0A443RZZ6"/>
<proteinExistence type="predicted"/>
<comment type="caution">
    <text evidence="1">The sequence shown here is derived from an EMBL/GenBank/DDBJ whole genome shotgun (WGS) entry which is preliminary data.</text>
</comment>
<evidence type="ECO:0000313" key="2">
    <source>
        <dbReference type="Proteomes" id="UP000288716"/>
    </source>
</evidence>
<dbReference type="OrthoDB" id="6503379at2759"/>
<dbReference type="PANTHER" id="PTHR33964">
    <property type="entry name" value="RE45066P-RELATED"/>
    <property type="match status" value="1"/>
</dbReference>
<dbReference type="Proteomes" id="UP000288716">
    <property type="component" value="Unassembled WGS sequence"/>
</dbReference>